<dbReference type="InterPro" id="IPR027417">
    <property type="entry name" value="P-loop_NTPase"/>
</dbReference>
<evidence type="ECO:0000259" key="2">
    <source>
        <dbReference type="PROSITE" id="PS50234"/>
    </source>
</evidence>
<dbReference type="CDD" id="cd00009">
    <property type="entry name" value="AAA"/>
    <property type="match status" value="1"/>
</dbReference>
<dbReference type="PROSITE" id="PS50234">
    <property type="entry name" value="VWFA"/>
    <property type="match status" value="1"/>
</dbReference>
<feature type="domain" description="VWFA" evidence="2">
    <location>
        <begin position="451"/>
        <end position="622"/>
    </location>
</feature>
<dbReference type="GO" id="GO:0016887">
    <property type="term" value="F:ATP hydrolysis activity"/>
    <property type="evidence" value="ECO:0007669"/>
    <property type="project" value="InterPro"/>
</dbReference>
<dbReference type="InterPro" id="IPR003593">
    <property type="entry name" value="AAA+_ATPase"/>
</dbReference>
<dbReference type="Gene3D" id="3.40.50.300">
    <property type="entry name" value="P-loop containing nucleotide triphosphate hydrolases"/>
    <property type="match status" value="1"/>
</dbReference>
<dbReference type="AlphaFoldDB" id="A0A9E8HR57"/>
<dbReference type="InterPro" id="IPR036465">
    <property type="entry name" value="vWFA_dom_sf"/>
</dbReference>
<accession>A0A9E8HR57</accession>
<name>A0A9E8HR57_9ALTE</name>
<keyword evidence="3" id="KW-0067">ATP-binding</keyword>
<keyword evidence="3" id="KW-0547">Nucleotide-binding</keyword>
<gene>
    <name evidence="3" type="ORF">NNL22_18470</name>
</gene>
<keyword evidence="4" id="KW-1185">Reference proteome</keyword>
<dbReference type="SUPFAM" id="SSF53300">
    <property type="entry name" value="vWA-like"/>
    <property type="match status" value="1"/>
</dbReference>
<feature type="region of interest" description="Disordered" evidence="1">
    <location>
        <begin position="289"/>
        <end position="350"/>
    </location>
</feature>
<reference evidence="3" key="1">
    <citation type="submission" date="2022-07" db="EMBL/GenBank/DDBJ databases">
        <title>Alkalimarinus sp. nov., isolated from gut of a Alitta virens.</title>
        <authorList>
            <person name="Yang A.I."/>
            <person name="Shin N.-R."/>
        </authorList>
    </citation>
    <scope>NUCLEOTIDE SEQUENCE</scope>
    <source>
        <strain evidence="3">FA028</strain>
    </source>
</reference>
<dbReference type="EMBL" id="CP101527">
    <property type="protein sequence ID" value="UZW74981.1"/>
    <property type="molecule type" value="Genomic_DNA"/>
</dbReference>
<dbReference type="PANTHER" id="PTHR35023">
    <property type="entry name" value="CHELATASE-RELATED"/>
    <property type="match status" value="1"/>
</dbReference>
<dbReference type="Proteomes" id="UP001164472">
    <property type="component" value="Chromosome"/>
</dbReference>
<dbReference type="GO" id="GO:0005524">
    <property type="term" value="F:ATP binding"/>
    <property type="evidence" value="ECO:0007669"/>
    <property type="project" value="UniProtKB-KW"/>
</dbReference>
<dbReference type="Gene3D" id="3.40.50.410">
    <property type="entry name" value="von Willebrand factor, type A domain"/>
    <property type="match status" value="1"/>
</dbReference>
<dbReference type="InterPro" id="IPR041628">
    <property type="entry name" value="ChlI/MoxR_AAA_lid"/>
</dbReference>
<dbReference type="Pfam" id="PF17863">
    <property type="entry name" value="AAA_lid_2"/>
    <property type="match status" value="1"/>
</dbReference>
<evidence type="ECO:0000313" key="4">
    <source>
        <dbReference type="Proteomes" id="UP001164472"/>
    </source>
</evidence>
<evidence type="ECO:0000256" key="1">
    <source>
        <dbReference type="SAM" id="MobiDB-lite"/>
    </source>
</evidence>
<dbReference type="InterPro" id="IPR025943">
    <property type="entry name" value="Sigma_54_int_dom_ATP-bd_2"/>
</dbReference>
<dbReference type="InterPro" id="IPR002035">
    <property type="entry name" value="VWF_A"/>
</dbReference>
<sequence>MKSYHYPFCAVVGQRALKQALILSAIDPKLGGVLISGPRGMGKTTLARGLGDLLSEHSLTHSSRPFVTLPLGATEEKLIGSLDIERVLANGEVAFSPGILARAHNGILYVDEVNLLPDHLVDLLLDVAASGVNHVERDGISQEHDSQFVLVGTMNPDEGDLRPQLLDRFGLFVDINEQLSPQERVEAVHKRLAFDDNPVLFIESVAEQQLKLHNELVCAQTLLPDVIIAEEEQLKIAEICAASGAEGLRADITLQRAAKAEAAWHGETRVSLAHISAVEEFVLAHRRKTLSPQPPAPQPPKDQSPQRENNHSRPQQDKSAYADRGSRFTKPRAQGSSNSSTDNNESDGQWGAMTTTAMATMERRTVNLDKINDHHRAANSRVVSGQKGSGQATLAPHSVGQFSQIEQTSKISWVPTLTDASNIRKLRISDTGSAKLSRLHYLRPQQKPGQLNLVLIDSSASTSSHHALGKSKGVVAGLSHQSYLDRQELAIIEFGNNQVSTRLHPQRAPKVIEPILDSIKLGGGTPLRKALLQAKELLLKTKARTPDKSLCLYLLTDGRSNDDLSGLSSIHVKTGARIVVIDTEQQAIRLGRCHNIAAQLNGEYVHIDDLPTDLATKPHQSTSERPLLKGASS</sequence>
<dbReference type="SUPFAM" id="SSF52540">
    <property type="entry name" value="P-loop containing nucleoside triphosphate hydrolases"/>
    <property type="match status" value="1"/>
</dbReference>
<dbReference type="Pfam" id="PF07728">
    <property type="entry name" value="AAA_5"/>
    <property type="match status" value="1"/>
</dbReference>
<dbReference type="PANTHER" id="PTHR35023:SF1">
    <property type="entry name" value="MG-PROTOPORPHYRIN IX CHELATASE"/>
    <property type="match status" value="1"/>
</dbReference>
<dbReference type="PROSITE" id="PS00676">
    <property type="entry name" value="SIGMA54_INTERACT_2"/>
    <property type="match status" value="1"/>
</dbReference>
<dbReference type="RefSeq" id="WP_251812357.1">
    <property type="nucleotide sequence ID" value="NZ_CP101527.1"/>
</dbReference>
<evidence type="ECO:0000313" key="3">
    <source>
        <dbReference type="EMBL" id="UZW74981.1"/>
    </source>
</evidence>
<protein>
    <submittedName>
        <fullName evidence="3">ATP-binding protein</fullName>
    </submittedName>
</protein>
<feature type="compositionally biased region" description="Low complexity" evidence="1">
    <location>
        <begin position="336"/>
        <end position="350"/>
    </location>
</feature>
<proteinExistence type="predicted"/>
<dbReference type="InterPro" id="IPR052989">
    <property type="entry name" value="Mg-chelatase_DI-like"/>
</dbReference>
<dbReference type="Gene3D" id="1.10.8.80">
    <property type="entry name" value="Magnesium chelatase subunit I, C-Terminal domain"/>
    <property type="match status" value="1"/>
</dbReference>
<dbReference type="SMART" id="SM00327">
    <property type="entry name" value="VWA"/>
    <property type="match status" value="1"/>
</dbReference>
<dbReference type="InterPro" id="IPR011704">
    <property type="entry name" value="ATPase_dyneun-rel_AAA"/>
</dbReference>
<dbReference type="KEGG" id="asem:NNL22_18470"/>
<organism evidence="3 4">
    <name type="scientific">Alkalimarinus sediminis</name>
    <dbReference type="NCBI Taxonomy" id="1632866"/>
    <lineage>
        <taxon>Bacteria</taxon>
        <taxon>Pseudomonadati</taxon>
        <taxon>Pseudomonadota</taxon>
        <taxon>Gammaproteobacteria</taxon>
        <taxon>Alteromonadales</taxon>
        <taxon>Alteromonadaceae</taxon>
        <taxon>Alkalimarinus</taxon>
    </lineage>
</organism>
<feature type="compositionally biased region" description="Basic and acidic residues" evidence="1">
    <location>
        <begin position="304"/>
        <end position="326"/>
    </location>
</feature>
<feature type="compositionally biased region" description="Pro residues" evidence="1">
    <location>
        <begin position="292"/>
        <end position="302"/>
    </location>
</feature>
<dbReference type="SMART" id="SM00382">
    <property type="entry name" value="AAA"/>
    <property type="match status" value="1"/>
</dbReference>